<evidence type="ECO:0000313" key="3">
    <source>
        <dbReference type="Proteomes" id="UP000762676"/>
    </source>
</evidence>
<feature type="transmembrane region" description="Helical" evidence="1">
    <location>
        <begin position="12"/>
        <end position="30"/>
    </location>
</feature>
<protein>
    <submittedName>
        <fullName evidence="2">Uncharacterized protein</fullName>
    </submittedName>
</protein>
<dbReference type="EMBL" id="BMAT01005187">
    <property type="protein sequence ID" value="GFR88827.1"/>
    <property type="molecule type" value="Genomic_DNA"/>
</dbReference>
<keyword evidence="1" id="KW-1133">Transmembrane helix</keyword>
<dbReference type="AlphaFoldDB" id="A0AAV4GSJ1"/>
<organism evidence="2 3">
    <name type="scientific">Elysia marginata</name>
    <dbReference type="NCBI Taxonomy" id="1093978"/>
    <lineage>
        <taxon>Eukaryota</taxon>
        <taxon>Metazoa</taxon>
        <taxon>Spiralia</taxon>
        <taxon>Lophotrochozoa</taxon>
        <taxon>Mollusca</taxon>
        <taxon>Gastropoda</taxon>
        <taxon>Heterobranchia</taxon>
        <taxon>Euthyneura</taxon>
        <taxon>Panpulmonata</taxon>
        <taxon>Sacoglossa</taxon>
        <taxon>Placobranchoidea</taxon>
        <taxon>Plakobranchidae</taxon>
        <taxon>Elysia</taxon>
    </lineage>
</organism>
<comment type="caution">
    <text evidence="2">The sequence shown here is derived from an EMBL/GenBank/DDBJ whole genome shotgun (WGS) entry which is preliminary data.</text>
</comment>
<sequence length="82" mass="8994">MDGVSTKTYFGVSALIIVAMVTITGGDHVIMNPFVSKAESTNEIALIIVPERGLLATDYEMFGEYKTLKYPVRVVSTRATKH</sequence>
<evidence type="ECO:0000256" key="1">
    <source>
        <dbReference type="SAM" id="Phobius"/>
    </source>
</evidence>
<name>A0AAV4GSJ1_9GAST</name>
<dbReference type="Proteomes" id="UP000762676">
    <property type="component" value="Unassembled WGS sequence"/>
</dbReference>
<reference evidence="2 3" key="1">
    <citation type="journal article" date="2021" name="Elife">
        <title>Chloroplast acquisition without the gene transfer in kleptoplastic sea slugs, Plakobranchus ocellatus.</title>
        <authorList>
            <person name="Maeda T."/>
            <person name="Takahashi S."/>
            <person name="Yoshida T."/>
            <person name="Shimamura S."/>
            <person name="Takaki Y."/>
            <person name="Nagai Y."/>
            <person name="Toyoda A."/>
            <person name="Suzuki Y."/>
            <person name="Arimoto A."/>
            <person name="Ishii H."/>
            <person name="Satoh N."/>
            <person name="Nishiyama T."/>
            <person name="Hasebe M."/>
            <person name="Maruyama T."/>
            <person name="Minagawa J."/>
            <person name="Obokata J."/>
            <person name="Shigenobu S."/>
        </authorList>
    </citation>
    <scope>NUCLEOTIDE SEQUENCE [LARGE SCALE GENOMIC DNA]</scope>
</reference>
<evidence type="ECO:0000313" key="2">
    <source>
        <dbReference type="EMBL" id="GFR88827.1"/>
    </source>
</evidence>
<proteinExistence type="predicted"/>
<keyword evidence="1" id="KW-0472">Membrane</keyword>
<keyword evidence="1" id="KW-0812">Transmembrane</keyword>
<gene>
    <name evidence="2" type="ORF">ElyMa_002527600</name>
</gene>
<keyword evidence="3" id="KW-1185">Reference proteome</keyword>
<accession>A0AAV4GSJ1</accession>